<comment type="caution">
    <text evidence="2">The sequence shown here is derived from an EMBL/GenBank/DDBJ whole genome shotgun (WGS) entry which is preliminary data.</text>
</comment>
<dbReference type="EMBL" id="BALE01000013">
    <property type="protein sequence ID" value="GAN53979.1"/>
    <property type="molecule type" value="Genomic_DNA"/>
</dbReference>
<evidence type="ECO:0000313" key="2">
    <source>
        <dbReference type="EMBL" id="GAN53979.1"/>
    </source>
</evidence>
<reference evidence="2 3" key="1">
    <citation type="submission" date="2012-10" db="EMBL/GenBank/DDBJ databases">
        <title>Genome sequencing of Tanticharoenia sakaeratensis NBRC 103193.</title>
        <authorList>
            <person name="Azuma Y."/>
            <person name="Hadano H."/>
            <person name="Hirakawa H."/>
            <person name="Matsushita K."/>
        </authorList>
    </citation>
    <scope>NUCLEOTIDE SEQUENCE [LARGE SCALE GENOMIC DNA]</scope>
    <source>
        <strain evidence="2 3">NBRC 103193</strain>
    </source>
</reference>
<dbReference type="STRING" id="1231623.Tasa_013_018"/>
<dbReference type="AlphaFoldDB" id="A0A0D6MJY1"/>
<feature type="region of interest" description="Disordered" evidence="1">
    <location>
        <begin position="1"/>
        <end position="35"/>
    </location>
</feature>
<gene>
    <name evidence="2" type="ORF">Tasa_013_018</name>
</gene>
<evidence type="ECO:0000313" key="3">
    <source>
        <dbReference type="Proteomes" id="UP000032679"/>
    </source>
</evidence>
<sequence>MTDQAPCKPGRVRAADHSLKPAERPGRRPTRGGGLASVAGVDALVSEILREQFAAWSADGGRPPNAVRAVEEAERRIVAQCGKLLATWALGTLRERYPLKQFPLDAKSEQMLSDAAP</sequence>
<organism evidence="2 3">
    <name type="scientific">Tanticharoenia sakaeratensis NBRC 103193</name>
    <dbReference type="NCBI Taxonomy" id="1231623"/>
    <lineage>
        <taxon>Bacteria</taxon>
        <taxon>Pseudomonadati</taxon>
        <taxon>Pseudomonadota</taxon>
        <taxon>Alphaproteobacteria</taxon>
        <taxon>Acetobacterales</taxon>
        <taxon>Acetobacteraceae</taxon>
        <taxon>Tanticharoenia</taxon>
    </lineage>
</organism>
<feature type="compositionally biased region" description="Basic and acidic residues" evidence="1">
    <location>
        <begin position="13"/>
        <end position="26"/>
    </location>
</feature>
<keyword evidence="3" id="KW-1185">Reference proteome</keyword>
<dbReference type="Proteomes" id="UP000032679">
    <property type="component" value="Unassembled WGS sequence"/>
</dbReference>
<protein>
    <submittedName>
        <fullName evidence="2">Uncharacterized protein</fullName>
    </submittedName>
</protein>
<accession>A0A0D6MJY1</accession>
<evidence type="ECO:0000256" key="1">
    <source>
        <dbReference type="SAM" id="MobiDB-lite"/>
    </source>
</evidence>
<name>A0A0D6MJY1_9PROT</name>
<proteinExistence type="predicted"/>